<gene>
    <name evidence="3" type="ORF">IPOD504_LOCUS3830</name>
</gene>
<feature type="chain" id="PRO_5045318537" evidence="2">
    <location>
        <begin position="23"/>
        <end position="87"/>
    </location>
</feature>
<feature type="signal peptide" evidence="2">
    <location>
        <begin position="1"/>
        <end position="22"/>
    </location>
</feature>
<evidence type="ECO:0000256" key="1">
    <source>
        <dbReference type="SAM" id="MobiDB-lite"/>
    </source>
</evidence>
<feature type="region of interest" description="Disordered" evidence="1">
    <location>
        <begin position="27"/>
        <end position="54"/>
    </location>
</feature>
<name>A0ABN8HWH4_9NEOP</name>
<feature type="compositionally biased region" description="Basic and acidic residues" evidence="1">
    <location>
        <begin position="32"/>
        <end position="49"/>
    </location>
</feature>
<dbReference type="EMBL" id="OW152826">
    <property type="protein sequence ID" value="CAH2042447.1"/>
    <property type="molecule type" value="Genomic_DNA"/>
</dbReference>
<dbReference type="Proteomes" id="UP000837857">
    <property type="component" value="Chromosome 14"/>
</dbReference>
<evidence type="ECO:0000313" key="4">
    <source>
        <dbReference type="Proteomes" id="UP000837857"/>
    </source>
</evidence>
<protein>
    <submittedName>
        <fullName evidence="3">Uncharacterized protein</fullName>
    </submittedName>
</protein>
<sequence>MAALAKIVIFLFLVCLIESLYAASTDQNYESDDAKPEATKTSETPEKSSESGPGSILEIFKKFQSTISFEKIFAQFMNNQKKGESKD</sequence>
<keyword evidence="2" id="KW-0732">Signal</keyword>
<reference evidence="3" key="1">
    <citation type="submission" date="2022-03" db="EMBL/GenBank/DDBJ databases">
        <authorList>
            <person name="Martin H S."/>
        </authorList>
    </citation>
    <scope>NUCLEOTIDE SEQUENCE</scope>
</reference>
<evidence type="ECO:0000256" key="2">
    <source>
        <dbReference type="SAM" id="SignalP"/>
    </source>
</evidence>
<keyword evidence="4" id="KW-1185">Reference proteome</keyword>
<proteinExistence type="predicted"/>
<feature type="non-terminal residue" evidence="3">
    <location>
        <position position="87"/>
    </location>
</feature>
<evidence type="ECO:0000313" key="3">
    <source>
        <dbReference type="EMBL" id="CAH2042447.1"/>
    </source>
</evidence>
<organism evidence="3 4">
    <name type="scientific">Iphiclides podalirius</name>
    <name type="common">scarce swallowtail</name>
    <dbReference type="NCBI Taxonomy" id="110791"/>
    <lineage>
        <taxon>Eukaryota</taxon>
        <taxon>Metazoa</taxon>
        <taxon>Ecdysozoa</taxon>
        <taxon>Arthropoda</taxon>
        <taxon>Hexapoda</taxon>
        <taxon>Insecta</taxon>
        <taxon>Pterygota</taxon>
        <taxon>Neoptera</taxon>
        <taxon>Endopterygota</taxon>
        <taxon>Lepidoptera</taxon>
        <taxon>Glossata</taxon>
        <taxon>Ditrysia</taxon>
        <taxon>Papilionoidea</taxon>
        <taxon>Papilionidae</taxon>
        <taxon>Papilioninae</taxon>
        <taxon>Iphiclides</taxon>
    </lineage>
</organism>
<accession>A0ABN8HWH4</accession>